<accession>A0A839ZVF8</accession>
<reference evidence="1 2" key="1">
    <citation type="submission" date="2020-08" db="EMBL/GenBank/DDBJ databases">
        <title>Genomic Encyclopedia of Type Strains, Phase IV (KMG-IV): sequencing the most valuable type-strain genomes for metagenomic binning, comparative biology and taxonomic classification.</title>
        <authorList>
            <person name="Goeker M."/>
        </authorList>
    </citation>
    <scope>NUCLEOTIDE SEQUENCE [LARGE SCALE GENOMIC DNA]</scope>
    <source>
        <strain evidence="1 2">DSM 21793</strain>
    </source>
</reference>
<dbReference type="Proteomes" id="UP000530564">
    <property type="component" value="Unassembled WGS sequence"/>
</dbReference>
<gene>
    <name evidence="1" type="ORF">GGQ61_000466</name>
</gene>
<organism evidence="1 2">
    <name type="scientific">Phenylobacterium haematophilum</name>
    <dbReference type="NCBI Taxonomy" id="98513"/>
    <lineage>
        <taxon>Bacteria</taxon>
        <taxon>Pseudomonadati</taxon>
        <taxon>Pseudomonadota</taxon>
        <taxon>Alphaproteobacteria</taxon>
        <taxon>Caulobacterales</taxon>
        <taxon>Caulobacteraceae</taxon>
        <taxon>Phenylobacterium</taxon>
    </lineage>
</organism>
<evidence type="ECO:0000313" key="1">
    <source>
        <dbReference type="EMBL" id="MBB3889769.1"/>
    </source>
</evidence>
<keyword evidence="2" id="KW-1185">Reference proteome</keyword>
<name>A0A839ZVF8_9CAUL</name>
<evidence type="ECO:0008006" key="3">
    <source>
        <dbReference type="Google" id="ProtNLM"/>
    </source>
</evidence>
<proteinExistence type="predicted"/>
<sequence>MLGRVAIDVFDRAVDPALCSEAWVLTDESNTAARAAYWAAGGDATTGVVMATFPFD</sequence>
<evidence type="ECO:0000313" key="2">
    <source>
        <dbReference type="Proteomes" id="UP000530564"/>
    </source>
</evidence>
<comment type="caution">
    <text evidence="1">The sequence shown here is derived from an EMBL/GenBank/DDBJ whole genome shotgun (WGS) entry which is preliminary data.</text>
</comment>
<protein>
    <recommendedName>
        <fullName evidence="3">GNAT family N-acetyltransferase</fullName>
    </recommendedName>
</protein>
<dbReference type="EMBL" id="JACIDK010000001">
    <property type="protein sequence ID" value="MBB3889769.1"/>
    <property type="molecule type" value="Genomic_DNA"/>
</dbReference>
<dbReference type="AlphaFoldDB" id="A0A839ZVF8"/>
<dbReference type="RefSeq" id="WP_183769765.1">
    <property type="nucleotide sequence ID" value="NZ_JACIDK010000001.1"/>
</dbReference>